<dbReference type="Gene3D" id="3.50.50.100">
    <property type="match status" value="1"/>
</dbReference>
<dbReference type="Pfam" id="PF07992">
    <property type="entry name" value="Pyr_redox_2"/>
    <property type="match status" value="1"/>
</dbReference>
<evidence type="ECO:0000256" key="2">
    <source>
        <dbReference type="ARBA" id="ARBA00005272"/>
    </source>
</evidence>
<dbReference type="Proteomes" id="UP001238088">
    <property type="component" value="Unassembled WGS sequence"/>
</dbReference>
<dbReference type="RefSeq" id="WP_307475619.1">
    <property type="nucleotide sequence ID" value="NZ_JAUSUB010000011.1"/>
</dbReference>
<evidence type="ECO:0000313" key="7">
    <source>
        <dbReference type="EMBL" id="MDQ0270856.1"/>
    </source>
</evidence>
<dbReference type="InterPro" id="IPR023753">
    <property type="entry name" value="FAD/NAD-binding_dom"/>
</dbReference>
<evidence type="ECO:0000256" key="1">
    <source>
        <dbReference type="ARBA" id="ARBA00001974"/>
    </source>
</evidence>
<sequence length="405" mass="44623">MRKPKIVILGAGYGGLMTATRLQKAVGANEAEITLVNKNEYHYETTWLHEASAGTLHHDRVRYDISKVIDRNKVEFIQGTAVEIKTEEKKVLLEKGELEYDYLVVALGGESETFGIKGLKEYAYSISNINSARQIREHIEYQFATYNTEKEKDDTRLTIVVGGAGFTGIEFLGELGNRIPELCKEYDVDFEKVKIICVEAAPMVLPGFDPELVEYAVAHLEKKGVQFRIGTAIKEGTPEGIIVAKGENDVEEIKAGTVIWAAGIRGNAIIEKSGFEAMRGRVKVEADLRAPGHDNVFIVGDSSLMINEEINRPYPPTAQIAMQQGEVVARNLAALIHNKSELESFTYDNKGTVCSLGEHDAIGVAFGKKMVGTKASFMKKMIDNRALYMIGGASLVAKKGKFNVL</sequence>
<evidence type="ECO:0000259" key="6">
    <source>
        <dbReference type="Pfam" id="PF07992"/>
    </source>
</evidence>
<dbReference type="InterPro" id="IPR051169">
    <property type="entry name" value="NADH-Q_oxidoreductase"/>
</dbReference>
<organism evidence="7 8">
    <name type="scientific">Cytobacillus purgationiresistens</name>
    <dbReference type="NCBI Taxonomy" id="863449"/>
    <lineage>
        <taxon>Bacteria</taxon>
        <taxon>Bacillati</taxon>
        <taxon>Bacillota</taxon>
        <taxon>Bacilli</taxon>
        <taxon>Bacillales</taxon>
        <taxon>Bacillaceae</taxon>
        <taxon>Cytobacillus</taxon>
    </lineage>
</organism>
<comment type="cofactor">
    <cofactor evidence="1">
        <name>FAD</name>
        <dbReference type="ChEBI" id="CHEBI:57692"/>
    </cofactor>
</comment>
<protein>
    <submittedName>
        <fullName evidence="7">NADH dehydrogenase</fullName>
    </submittedName>
</protein>
<gene>
    <name evidence="7" type="ORF">J2S17_002742</name>
</gene>
<dbReference type="PANTHER" id="PTHR42913:SF3">
    <property type="entry name" value="64 KDA MITOCHONDRIAL NADH DEHYDROGENASE (EUROFUNG)"/>
    <property type="match status" value="1"/>
</dbReference>
<dbReference type="EMBL" id="JAUSUB010000011">
    <property type="protein sequence ID" value="MDQ0270856.1"/>
    <property type="molecule type" value="Genomic_DNA"/>
</dbReference>
<name>A0ABU0AHX5_9BACI</name>
<evidence type="ECO:0000256" key="3">
    <source>
        <dbReference type="ARBA" id="ARBA00022630"/>
    </source>
</evidence>
<proteinExistence type="inferred from homology"/>
<feature type="domain" description="FAD/NAD(P)-binding" evidence="6">
    <location>
        <begin position="5"/>
        <end position="325"/>
    </location>
</feature>
<keyword evidence="3" id="KW-0285">Flavoprotein</keyword>
<dbReference type="InterPro" id="IPR036188">
    <property type="entry name" value="FAD/NAD-bd_sf"/>
</dbReference>
<keyword evidence="5" id="KW-0560">Oxidoreductase</keyword>
<dbReference type="PRINTS" id="PR00368">
    <property type="entry name" value="FADPNR"/>
</dbReference>
<evidence type="ECO:0000313" key="8">
    <source>
        <dbReference type="Proteomes" id="UP001238088"/>
    </source>
</evidence>
<comment type="similarity">
    <text evidence="2">Belongs to the NADH dehydrogenase family.</text>
</comment>
<keyword evidence="4" id="KW-0274">FAD</keyword>
<reference evidence="7 8" key="1">
    <citation type="submission" date="2023-07" db="EMBL/GenBank/DDBJ databases">
        <title>Genomic Encyclopedia of Type Strains, Phase IV (KMG-IV): sequencing the most valuable type-strain genomes for metagenomic binning, comparative biology and taxonomic classification.</title>
        <authorList>
            <person name="Goeker M."/>
        </authorList>
    </citation>
    <scope>NUCLEOTIDE SEQUENCE [LARGE SCALE GENOMIC DNA]</scope>
    <source>
        <strain evidence="7 8">DSM 23494</strain>
    </source>
</reference>
<dbReference type="PANTHER" id="PTHR42913">
    <property type="entry name" value="APOPTOSIS-INDUCING FACTOR 1"/>
    <property type="match status" value="1"/>
</dbReference>
<comment type="caution">
    <text evidence="7">The sequence shown here is derived from an EMBL/GenBank/DDBJ whole genome shotgun (WGS) entry which is preliminary data.</text>
</comment>
<dbReference type="SUPFAM" id="SSF51905">
    <property type="entry name" value="FAD/NAD(P)-binding domain"/>
    <property type="match status" value="1"/>
</dbReference>
<keyword evidence="8" id="KW-1185">Reference proteome</keyword>
<evidence type="ECO:0000256" key="4">
    <source>
        <dbReference type="ARBA" id="ARBA00022827"/>
    </source>
</evidence>
<accession>A0ABU0AHX5</accession>
<evidence type="ECO:0000256" key="5">
    <source>
        <dbReference type="ARBA" id="ARBA00023002"/>
    </source>
</evidence>